<evidence type="ECO:0000313" key="2">
    <source>
        <dbReference type="EMBL" id="PSX08145.1"/>
    </source>
</evidence>
<proteinExistence type="predicted"/>
<evidence type="ECO:0000313" key="4">
    <source>
        <dbReference type="Proteomes" id="UP000241440"/>
    </source>
</evidence>
<dbReference type="InterPro" id="IPR018724">
    <property type="entry name" value="2OG-Fe_dioxygenase"/>
</dbReference>
<gene>
    <name evidence="1" type="ORF">BTO08_18095</name>
    <name evidence="2" type="ORF">C0W41_09040</name>
</gene>
<sequence length="212" mass="24241">MKIENKFLIEAFQVPSKVAARVAPFFDQLPPDKYINSDHRFRAYARFQSENGNIIKLPHSKFKQSSQVNRVLGDVERDFSDMSQDMVNTVEFQHLLKSFMESTGAIDDHSVVDVHQIRVTCDHDAASAPAPEGIHQDGFRYVGIFCVQRKNISGGYTQIFASPVEQHPHMNTVLEENQFVILNDERFYHYISETLSNIEGQKGVRDVFVFTA</sequence>
<organism evidence="1 3">
    <name type="scientific">Photobacterium angustum</name>
    <dbReference type="NCBI Taxonomy" id="661"/>
    <lineage>
        <taxon>Bacteria</taxon>
        <taxon>Pseudomonadati</taxon>
        <taxon>Pseudomonadota</taxon>
        <taxon>Gammaproteobacteria</taxon>
        <taxon>Vibrionales</taxon>
        <taxon>Vibrionaceae</taxon>
        <taxon>Photobacterium</taxon>
    </lineage>
</organism>
<dbReference type="EMBL" id="MSCJ01000003">
    <property type="protein sequence ID" value="PQJ62157.1"/>
    <property type="molecule type" value="Genomic_DNA"/>
</dbReference>
<reference evidence="1 3" key="1">
    <citation type="submission" date="2016-12" db="EMBL/GenBank/DDBJ databases">
        <title>Diversity of luminous bacteria.</title>
        <authorList>
            <person name="Yoshizawa S."/>
            <person name="Kogure K."/>
        </authorList>
    </citation>
    <scope>NUCLEOTIDE SEQUENCE [LARGE SCALE GENOMIC DNA]</scope>
    <source>
        <strain evidence="1 3">LC1-200</strain>
    </source>
</reference>
<dbReference type="Proteomes" id="UP000238730">
    <property type="component" value="Unassembled WGS sequence"/>
</dbReference>
<dbReference type="EMBL" id="PYOY01000003">
    <property type="protein sequence ID" value="PSX08145.1"/>
    <property type="molecule type" value="Genomic_DNA"/>
</dbReference>
<dbReference type="Pfam" id="PF10014">
    <property type="entry name" value="2OG-Fe_Oxy_2"/>
    <property type="match status" value="1"/>
</dbReference>
<protein>
    <recommendedName>
        <fullName evidence="5">2OG-Fe dioxygenase family protein</fullName>
    </recommendedName>
</protein>
<reference evidence="2 4" key="2">
    <citation type="submission" date="2018-01" db="EMBL/GenBank/DDBJ databases">
        <title>Whole genome sequencing of Histamine producing bacteria.</title>
        <authorList>
            <person name="Butler K."/>
        </authorList>
    </citation>
    <scope>NUCLEOTIDE SEQUENCE [LARGE SCALE GENOMIC DNA]</scope>
    <source>
        <strain evidence="2 4">A2-1</strain>
    </source>
</reference>
<dbReference type="GO" id="GO:0051213">
    <property type="term" value="F:dioxygenase activity"/>
    <property type="evidence" value="ECO:0007669"/>
    <property type="project" value="InterPro"/>
</dbReference>
<dbReference type="GeneID" id="61229010"/>
<evidence type="ECO:0000313" key="1">
    <source>
        <dbReference type="EMBL" id="PQJ62157.1"/>
    </source>
</evidence>
<dbReference type="Gene3D" id="2.60.120.620">
    <property type="entry name" value="q2cbj1_9rhob like domain"/>
    <property type="match status" value="1"/>
</dbReference>
<dbReference type="AlphaFoldDB" id="A0A2T3QEC7"/>
<evidence type="ECO:0008006" key="5">
    <source>
        <dbReference type="Google" id="ProtNLM"/>
    </source>
</evidence>
<comment type="caution">
    <text evidence="1">The sequence shown here is derived from an EMBL/GenBank/DDBJ whole genome shotgun (WGS) entry which is preliminary data.</text>
</comment>
<name>A0A2T3QEC7_PHOAN</name>
<evidence type="ECO:0000313" key="3">
    <source>
        <dbReference type="Proteomes" id="UP000238730"/>
    </source>
</evidence>
<dbReference type="RefSeq" id="WP_005365892.1">
    <property type="nucleotide sequence ID" value="NZ_JAKJTG010000022.1"/>
</dbReference>
<dbReference type="Proteomes" id="UP000241440">
    <property type="component" value="Unassembled WGS sequence"/>
</dbReference>
<dbReference type="OrthoDB" id="6681382at2"/>
<accession>A0A2T3QEC7</accession>